<evidence type="ECO:0000256" key="1">
    <source>
        <dbReference type="ARBA" id="ARBA00001974"/>
    </source>
</evidence>
<dbReference type="AlphaFoldDB" id="A0A4Q8L9G7"/>
<accession>A0A4Q8L9G7</accession>
<evidence type="ECO:0000313" key="8">
    <source>
        <dbReference type="Proteomes" id="UP000291286"/>
    </source>
</evidence>
<dbReference type="PANTHER" id="PTHR43104:SF4">
    <property type="entry name" value="L-2-HYDROXYGLUTARATE DEHYDROGENASE, MITOCHONDRIAL"/>
    <property type="match status" value="1"/>
</dbReference>
<keyword evidence="3" id="KW-0274">FAD</keyword>
<dbReference type="RefSeq" id="WP_130521650.1">
    <property type="nucleotide sequence ID" value="NZ_SHMA01000011.1"/>
</dbReference>
<organism evidence="7 8">
    <name type="scientific">Pseudoxanthomonas winnipegensis</name>
    <dbReference type="NCBI Taxonomy" id="2480810"/>
    <lineage>
        <taxon>Bacteria</taxon>
        <taxon>Pseudomonadati</taxon>
        <taxon>Pseudomonadota</taxon>
        <taxon>Gammaproteobacteria</taxon>
        <taxon>Lysobacterales</taxon>
        <taxon>Lysobacteraceae</taxon>
        <taxon>Pseudoxanthomonas</taxon>
    </lineage>
</organism>
<protein>
    <submittedName>
        <fullName evidence="7">NAD(P)/FAD-dependent oxidoreductase</fullName>
    </submittedName>
</protein>
<dbReference type="GO" id="GO:0047545">
    <property type="term" value="F:(S)-2-hydroxyglutarate dehydrogenase activity"/>
    <property type="evidence" value="ECO:0007669"/>
    <property type="project" value="TreeGrafter"/>
</dbReference>
<dbReference type="SUPFAM" id="SSF51905">
    <property type="entry name" value="FAD/NAD(P)-binding domain"/>
    <property type="match status" value="1"/>
</dbReference>
<reference evidence="7 8" key="1">
    <citation type="submission" date="2019-02" db="EMBL/GenBank/DDBJ databases">
        <title>WGS of Pseudoxanthomonas species novum from clinical isolates.</title>
        <authorList>
            <person name="Bernier A.-M."/>
            <person name="Bernard K."/>
            <person name="Vachon A."/>
        </authorList>
    </citation>
    <scope>NUCLEOTIDE SEQUENCE [LARGE SCALE GENOMIC DNA]</scope>
    <source>
        <strain evidence="7 8">NML171202</strain>
    </source>
</reference>
<comment type="cofactor">
    <cofactor evidence="1">
        <name>FAD</name>
        <dbReference type="ChEBI" id="CHEBI:57692"/>
    </cofactor>
</comment>
<keyword evidence="2" id="KW-0285">Flavoprotein</keyword>
<feature type="domain" description="FAD dependent oxidoreductase" evidence="6">
    <location>
        <begin position="5"/>
        <end position="363"/>
    </location>
</feature>
<sequence length="373" mass="39101">MERVDSVVIGAGVVGLAVARALALAGREVLVLEAESAIGTGTSARNSEVIHAGLYYARGSLKARLCVQGRQQLYAFCQRTGVAHRRCGKLIVAVDDAQCEGLAQIRQHALANGVSDLRELEADQVHALEPDLHVVAALLSPSTGIIDSHGLMLALQGEAEAQGALLALRAPVSAIACEDQGFAIEVGGDSPMRLHADLLVNSAGHGAPVLAAAMRGLAPAHVPQAWFAKGSYFSLAGRTPFTHLVYPLPEPGGLGTHLTLDLAGRARFGPDVEWVDTLDYTLDPRRGERFYAAIRRYWPGLADGALQPAYTGIRPKISGPGQANADFRIDGPAHHGIAGLVNLFGIESPGLTSALAIADHVCALLELTEPVAA</sequence>
<evidence type="ECO:0000256" key="5">
    <source>
        <dbReference type="ARBA" id="ARBA00037941"/>
    </source>
</evidence>
<dbReference type="Gene3D" id="3.30.9.10">
    <property type="entry name" value="D-Amino Acid Oxidase, subunit A, domain 2"/>
    <property type="match status" value="1"/>
</dbReference>
<keyword evidence="4" id="KW-0560">Oxidoreductase</keyword>
<comment type="similarity">
    <text evidence="5">Belongs to the L2HGDH family.</text>
</comment>
<evidence type="ECO:0000313" key="7">
    <source>
        <dbReference type="EMBL" id="TAA24762.1"/>
    </source>
</evidence>
<evidence type="ECO:0000256" key="4">
    <source>
        <dbReference type="ARBA" id="ARBA00023002"/>
    </source>
</evidence>
<proteinExistence type="inferred from homology"/>
<dbReference type="EMBL" id="SHMB01000011">
    <property type="protein sequence ID" value="TAA24762.1"/>
    <property type="molecule type" value="Genomic_DNA"/>
</dbReference>
<evidence type="ECO:0000259" key="6">
    <source>
        <dbReference type="Pfam" id="PF01266"/>
    </source>
</evidence>
<evidence type="ECO:0000256" key="3">
    <source>
        <dbReference type="ARBA" id="ARBA00022827"/>
    </source>
</evidence>
<dbReference type="InterPro" id="IPR036188">
    <property type="entry name" value="FAD/NAD-bd_sf"/>
</dbReference>
<dbReference type="Gene3D" id="3.50.50.60">
    <property type="entry name" value="FAD/NAD(P)-binding domain"/>
    <property type="match status" value="1"/>
</dbReference>
<dbReference type="InterPro" id="IPR006076">
    <property type="entry name" value="FAD-dep_OxRdtase"/>
</dbReference>
<gene>
    <name evidence="7" type="ORF">EA661_18910</name>
</gene>
<evidence type="ECO:0000256" key="2">
    <source>
        <dbReference type="ARBA" id="ARBA00022630"/>
    </source>
</evidence>
<name>A0A4Q8L9G7_9GAMM</name>
<dbReference type="PANTHER" id="PTHR43104">
    <property type="entry name" value="L-2-HYDROXYGLUTARATE DEHYDROGENASE, MITOCHONDRIAL"/>
    <property type="match status" value="1"/>
</dbReference>
<dbReference type="Proteomes" id="UP000291286">
    <property type="component" value="Unassembled WGS sequence"/>
</dbReference>
<dbReference type="Pfam" id="PF01266">
    <property type="entry name" value="DAO"/>
    <property type="match status" value="1"/>
</dbReference>
<comment type="caution">
    <text evidence="7">The sequence shown here is derived from an EMBL/GenBank/DDBJ whole genome shotgun (WGS) entry which is preliminary data.</text>
</comment>